<comment type="caution">
    <text evidence="6">The sequence shown here is derived from an EMBL/GenBank/DDBJ whole genome shotgun (WGS) entry which is preliminary data.</text>
</comment>
<dbReference type="SMART" id="SM00100">
    <property type="entry name" value="cNMP"/>
    <property type="match status" value="1"/>
</dbReference>
<dbReference type="SUPFAM" id="SSF46785">
    <property type="entry name" value="Winged helix' DNA-binding domain"/>
    <property type="match status" value="1"/>
</dbReference>
<evidence type="ECO:0000313" key="7">
    <source>
        <dbReference type="Proteomes" id="UP000614261"/>
    </source>
</evidence>
<keyword evidence="3" id="KW-0804">Transcription</keyword>
<dbReference type="Proteomes" id="UP000614261">
    <property type="component" value="Unassembled WGS sequence"/>
</dbReference>
<protein>
    <submittedName>
        <fullName evidence="6">Crp/Fnr family transcriptional regulator</fullName>
    </submittedName>
</protein>
<keyword evidence="1" id="KW-0805">Transcription regulation</keyword>
<evidence type="ECO:0000256" key="2">
    <source>
        <dbReference type="ARBA" id="ARBA00023125"/>
    </source>
</evidence>
<evidence type="ECO:0000259" key="4">
    <source>
        <dbReference type="PROSITE" id="PS50042"/>
    </source>
</evidence>
<evidence type="ECO:0000256" key="1">
    <source>
        <dbReference type="ARBA" id="ARBA00023015"/>
    </source>
</evidence>
<dbReference type="PANTHER" id="PTHR24567">
    <property type="entry name" value="CRP FAMILY TRANSCRIPTIONAL REGULATORY PROTEIN"/>
    <property type="match status" value="1"/>
</dbReference>
<keyword evidence="2" id="KW-0238">DNA-binding</keyword>
<dbReference type="SUPFAM" id="SSF51206">
    <property type="entry name" value="cAMP-binding domain-like"/>
    <property type="match status" value="1"/>
</dbReference>
<organism evidence="6 7">
    <name type="scientific">Blastomonas aquatica</name>
    <dbReference type="NCBI Taxonomy" id="1510276"/>
    <lineage>
        <taxon>Bacteria</taxon>
        <taxon>Pseudomonadati</taxon>
        <taxon>Pseudomonadota</taxon>
        <taxon>Alphaproteobacteria</taxon>
        <taxon>Sphingomonadales</taxon>
        <taxon>Sphingomonadaceae</taxon>
        <taxon>Blastomonas</taxon>
    </lineage>
</organism>
<dbReference type="PROSITE" id="PS51063">
    <property type="entry name" value="HTH_CRP_2"/>
    <property type="match status" value="1"/>
</dbReference>
<gene>
    <name evidence="6" type="ORF">GCM10010833_29300</name>
</gene>
<dbReference type="PANTHER" id="PTHR24567:SF68">
    <property type="entry name" value="DNA-BINDING TRANSCRIPTIONAL DUAL REGULATOR CRP"/>
    <property type="match status" value="1"/>
</dbReference>
<dbReference type="Gene3D" id="2.60.120.10">
    <property type="entry name" value="Jelly Rolls"/>
    <property type="match status" value="1"/>
</dbReference>
<evidence type="ECO:0000256" key="3">
    <source>
        <dbReference type="ARBA" id="ARBA00023163"/>
    </source>
</evidence>
<dbReference type="Pfam" id="PF00027">
    <property type="entry name" value="cNMP_binding"/>
    <property type="match status" value="1"/>
</dbReference>
<dbReference type="InterPro" id="IPR018490">
    <property type="entry name" value="cNMP-bd_dom_sf"/>
</dbReference>
<feature type="domain" description="Cyclic nucleotide-binding" evidence="4">
    <location>
        <begin position="40"/>
        <end position="81"/>
    </location>
</feature>
<accession>A0ABQ1JLR7</accession>
<name>A0ABQ1JLR7_9SPHN</name>
<dbReference type="CDD" id="cd00038">
    <property type="entry name" value="CAP_ED"/>
    <property type="match status" value="1"/>
</dbReference>
<dbReference type="InterPro" id="IPR050397">
    <property type="entry name" value="Env_Response_Regulators"/>
</dbReference>
<evidence type="ECO:0000313" key="6">
    <source>
        <dbReference type="EMBL" id="GGB72231.1"/>
    </source>
</evidence>
<dbReference type="InterPro" id="IPR012318">
    <property type="entry name" value="HTH_CRP"/>
</dbReference>
<sequence>MVPHIIFKLRGYSDLEQGTEGWLTEMAGANIRHVTPRTDLLRQGDCTSALFILLKGWAIRYKTLEDGRRQILSVLLPGDIFDINGFMAQTMDHSIAALTFVSLAALEDDFFNLARRDYPDLEKALWCDLHVSAAIQRELSTSLGQRTARERLAHLMCELFSRQRASHLTQDRSCAFHLTQLELSEILGMTPVYVNRTLQDLRREGLVQLEHKMLTIFDWPRLKSVALFDSGYLKICEEDDSLSPAQEIADAI</sequence>
<proteinExistence type="predicted"/>
<dbReference type="Pfam" id="PF13545">
    <property type="entry name" value="HTH_Crp_2"/>
    <property type="match status" value="1"/>
</dbReference>
<evidence type="ECO:0000259" key="5">
    <source>
        <dbReference type="PROSITE" id="PS51063"/>
    </source>
</evidence>
<reference evidence="7" key="1">
    <citation type="journal article" date="2019" name="Int. J. Syst. Evol. Microbiol.">
        <title>The Global Catalogue of Microorganisms (GCM) 10K type strain sequencing project: providing services to taxonomists for standard genome sequencing and annotation.</title>
        <authorList>
            <consortium name="The Broad Institute Genomics Platform"/>
            <consortium name="The Broad Institute Genome Sequencing Center for Infectious Disease"/>
            <person name="Wu L."/>
            <person name="Ma J."/>
        </authorList>
    </citation>
    <scope>NUCLEOTIDE SEQUENCE [LARGE SCALE GENOMIC DNA]</scope>
    <source>
        <strain evidence="7">CGMCC 1.12851</strain>
    </source>
</reference>
<feature type="domain" description="HTH crp-type" evidence="5">
    <location>
        <begin position="146"/>
        <end position="220"/>
    </location>
</feature>
<dbReference type="InterPro" id="IPR014710">
    <property type="entry name" value="RmlC-like_jellyroll"/>
</dbReference>
<dbReference type="PROSITE" id="PS50042">
    <property type="entry name" value="CNMP_BINDING_3"/>
    <property type="match status" value="1"/>
</dbReference>
<dbReference type="InterPro" id="IPR036390">
    <property type="entry name" value="WH_DNA-bd_sf"/>
</dbReference>
<keyword evidence="7" id="KW-1185">Reference proteome</keyword>
<dbReference type="EMBL" id="BMGD01000005">
    <property type="protein sequence ID" value="GGB72231.1"/>
    <property type="molecule type" value="Genomic_DNA"/>
</dbReference>
<dbReference type="SMART" id="SM00419">
    <property type="entry name" value="HTH_CRP"/>
    <property type="match status" value="1"/>
</dbReference>
<dbReference type="InterPro" id="IPR000595">
    <property type="entry name" value="cNMP-bd_dom"/>
</dbReference>